<dbReference type="InterPro" id="IPR023828">
    <property type="entry name" value="Peptidase_S8_Ser-AS"/>
</dbReference>
<organism evidence="11 12">
    <name type="scientific">Streptomyces cadmiisoli</name>
    <dbReference type="NCBI Taxonomy" id="2184053"/>
    <lineage>
        <taxon>Bacteria</taxon>
        <taxon>Bacillati</taxon>
        <taxon>Actinomycetota</taxon>
        <taxon>Actinomycetes</taxon>
        <taxon>Kitasatosporales</taxon>
        <taxon>Streptomycetaceae</taxon>
        <taxon>Streptomyces</taxon>
        <taxon>Streptomyces aurantiacus group</taxon>
    </lineage>
</organism>
<protein>
    <submittedName>
        <fullName evidence="11">Peptidase S8</fullName>
    </submittedName>
</protein>
<dbReference type="Proteomes" id="UP000249616">
    <property type="component" value="Plasmid unnamed1"/>
</dbReference>
<sequence length="1108" mass="115298">MLLVAATASTSLAVAGPTGAAVPPSRVSAALPGSTASSSSGNSAGEQRWIPLLTGDLVAVNGKGDIVSIRPAKGREGIPVVRETFGGHTYAVPADARKLIHSGRLDRRLFDITTLSSPAYAQRQDLRFIVRYDSARPAARTALRAGTETRHTLDSINGDALSAPGGSAQLWSALTNGSAGAANRTTAPGIASVWLDAVVEASLDKSVPQIGAPQAWEAGFDGTGSRIAVLDTGIDATHPDLSGQVTAERNFTDSPDTLDRVGHGTHVASTAAGTGAKSGGQYKGVAPGAEILNGKVLGDGGVGDSSGIIAGMEWAVAEKADVVNLSLGGSDFPGVDPMEEAVNRMSAETGTLFVIAAGNRGPFAGSIGSPGSADAALTVGAVDKQDRLADFSSVGPRVGDGAFKPDLTAPGVDIGAALAKDTGLGTPVGDGYTALSGTSMATPHVAGAAAILAQQHPDWTGEDIKQVLTSSTTPGAYTAFQQGSGRTDLGAAIKQTAVARQMSLPFGTALWPHTDDQPITKDVTYRNLGSTPLTLKLTTEATGPDGTPAPSSLFTVDEQVTVAPGGEKTVKVTADTRTTGDRTGLFSGRVIATGGGQTIRTALSVDLEAEAYTLTVKALDRAGKPADPSWSAALAGLSGAGAGYNAYVPGSTPSVRVPKGRYFLNGLLPVDPEGSFDQGIDFINQPRLDITGDTTVTLDARTTKSFDVTVPNRSARPVSAVMGVYTGMSEEQGAGFVVGYSGADPKLDPLKAIRTAHLGPKVNLQEQFLKQNLAFSFSTGATGHDEYHLVYQPKSDAALTGFTRHTKRHDFADVNVKIGATGKDKFGIVSPGISGVGGGYATSHRLPYTGAVHLLGPSNSTWHSVFNQTNANGRWWTKYTPLSADVFKPGRVYRKAFNVGVFGPALPTGAGVYRLDSSLFGDVPLFVDRFGNMNDNHTPYDDASTELHRDGKSVFWSPQPFDFQFRLGDERADYRLTVSITRPTVSEVSTNVTASWTFASERTTKLTALPLSVVRFTPELSFNNTAKAGAKIKVPVSVEGPAAGRNLKSLTVWASYDKGDTWHKLTVRDNAVQVVNPRAGGSVSFKAVAVDKQGNAVEQTINDAYLTS</sequence>
<evidence type="ECO:0000256" key="9">
    <source>
        <dbReference type="SAM" id="SignalP"/>
    </source>
</evidence>
<dbReference type="GO" id="GO:0004252">
    <property type="term" value="F:serine-type endopeptidase activity"/>
    <property type="evidence" value="ECO:0007669"/>
    <property type="project" value="UniProtKB-UniRule"/>
</dbReference>
<evidence type="ECO:0000256" key="1">
    <source>
        <dbReference type="ARBA" id="ARBA00011073"/>
    </source>
</evidence>
<reference evidence="12" key="1">
    <citation type="submission" date="2018-06" db="EMBL/GenBank/DDBJ databases">
        <authorList>
            <person name="Li K."/>
        </authorList>
    </citation>
    <scope>NUCLEOTIDE SEQUENCE [LARGE SCALE GENOMIC DNA]</scope>
    <source>
        <strain evidence="12">ZFG47</strain>
        <plasmid evidence="12">unnamed1</plasmid>
    </source>
</reference>
<proteinExistence type="inferred from homology"/>
<dbReference type="SUPFAM" id="SSF52743">
    <property type="entry name" value="Subtilisin-like"/>
    <property type="match status" value="1"/>
</dbReference>
<dbReference type="GO" id="GO:0005975">
    <property type="term" value="P:carbohydrate metabolic process"/>
    <property type="evidence" value="ECO:0007669"/>
    <property type="project" value="UniProtKB-ARBA"/>
</dbReference>
<dbReference type="InterPro" id="IPR050131">
    <property type="entry name" value="Peptidase_S8_subtilisin-like"/>
</dbReference>
<dbReference type="InterPro" id="IPR036852">
    <property type="entry name" value="Peptidase_S8/S53_dom_sf"/>
</dbReference>
<dbReference type="InterPro" id="IPR022398">
    <property type="entry name" value="Peptidase_S8_His-AS"/>
</dbReference>
<feature type="active site" description="Charge relay system" evidence="5 6">
    <location>
        <position position="263"/>
    </location>
</feature>
<dbReference type="EMBL" id="CP030074">
    <property type="protein sequence ID" value="AWW43665.1"/>
    <property type="molecule type" value="Genomic_DNA"/>
</dbReference>
<feature type="signal peptide" evidence="9">
    <location>
        <begin position="1"/>
        <end position="20"/>
    </location>
</feature>
<evidence type="ECO:0000256" key="2">
    <source>
        <dbReference type="ARBA" id="ARBA00022670"/>
    </source>
</evidence>
<dbReference type="InterPro" id="IPR023827">
    <property type="entry name" value="Peptidase_S8_Asp-AS"/>
</dbReference>
<evidence type="ECO:0000256" key="6">
    <source>
        <dbReference type="PROSITE-ProRule" id="PRU01240"/>
    </source>
</evidence>
<feature type="region of interest" description="Disordered" evidence="8">
    <location>
        <begin position="15"/>
        <end position="45"/>
    </location>
</feature>
<feature type="active site" description="Charge relay system" evidence="5 6">
    <location>
        <position position="439"/>
    </location>
</feature>
<accession>A0A2Z4JEW6</accession>
<dbReference type="PROSITE" id="PS00138">
    <property type="entry name" value="SUBTILASE_SER"/>
    <property type="match status" value="1"/>
</dbReference>
<evidence type="ECO:0000313" key="11">
    <source>
        <dbReference type="EMBL" id="AWW43665.1"/>
    </source>
</evidence>
<dbReference type="AlphaFoldDB" id="A0A2Z4JEW6"/>
<dbReference type="PANTHER" id="PTHR43806:SF11">
    <property type="entry name" value="CEREVISIN-RELATED"/>
    <property type="match status" value="1"/>
</dbReference>
<dbReference type="PRINTS" id="PR00723">
    <property type="entry name" value="SUBTILISIN"/>
</dbReference>
<keyword evidence="3 6" id="KW-0378">Hydrolase</keyword>
<dbReference type="Gene3D" id="3.40.50.200">
    <property type="entry name" value="Peptidase S8/S53 domain"/>
    <property type="match status" value="1"/>
</dbReference>
<evidence type="ECO:0000313" key="12">
    <source>
        <dbReference type="Proteomes" id="UP000249616"/>
    </source>
</evidence>
<dbReference type="KEGG" id="scad:DN051_43635"/>
<evidence type="ECO:0000256" key="5">
    <source>
        <dbReference type="PIRSR" id="PIRSR615500-1"/>
    </source>
</evidence>
<dbReference type="InterPro" id="IPR017297">
    <property type="entry name" value="Peptidase_S8A_DPH-A"/>
</dbReference>
<dbReference type="GO" id="GO:0006508">
    <property type="term" value="P:proteolysis"/>
    <property type="evidence" value="ECO:0007669"/>
    <property type="project" value="UniProtKB-KW"/>
</dbReference>
<dbReference type="Pfam" id="PF00082">
    <property type="entry name" value="Peptidase_S8"/>
    <property type="match status" value="1"/>
</dbReference>
<evidence type="ECO:0000256" key="8">
    <source>
        <dbReference type="SAM" id="MobiDB-lite"/>
    </source>
</evidence>
<keyword evidence="12" id="KW-1185">Reference proteome</keyword>
<geneLocation type="plasmid" evidence="11 12">
    <name>unnamed1</name>
</geneLocation>
<dbReference type="InterPro" id="IPR015500">
    <property type="entry name" value="Peptidase_S8_subtilisin-rel"/>
</dbReference>
<feature type="active site" description="Charge relay system" evidence="5 6">
    <location>
        <position position="231"/>
    </location>
</feature>
<comment type="similarity">
    <text evidence="1 6 7">Belongs to the peptidase S8 family.</text>
</comment>
<gene>
    <name evidence="11" type="ORF">DN051_43635</name>
</gene>
<dbReference type="PROSITE" id="PS00136">
    <property type="entry name" value="SUBTILASE_ASP"/>
    <property type="match status" value="1"/>
</dbReference>
<evidence type="ECO:0000256" key="4">
    <source>
        <dbReference type="ARBA" id="ARBA00022825"/>
    </source>
</evidence>
<dbReference type="PANTHER" id="PTHR43806">
    <property type="entry name" value="PEPTIDASE S8"/>
    <property type="match status" value="1"/>
</dbReference>
<dbReference type="InterPro" id="IPR013783">
    <property type="entry name" value="Ig-like_fold"/>
</dbReference>
<dbReference type="PROSITE" id="PS00137">
    <property type="entry name" value="SUBTILASE_HIS"/>
    <property type="match status" value="1"/>
</dbReference>
<keyword evidence="9" id="KW-0732">Signal</keyword>
<keyword evidence="4 6" id="KW-0720">Serine protease</keyword>
<evidence type="ECO:0000259" key="10">
    <source>
        <dbReference type="Pfam" id="PF00082"/>
    </source>
</evidence>
<feature type="domain" description="Peptidase S8/S53" evidence="10">
    <location>
        <begin position="222"/>
        <end position="485"/>
    </location>
</feature>
<dbReference type="Gene3D" id="2.60.40.10">
    <property type="entry name" value="Immunoglobulins"/>
    <property type="match status" value="1"/>
</dbReference>
<keyword evidence="11" id="KW-0614">Plasmid</keyword>
<evidence type="ECO:0000256" key="3">
    <source>
        <dbReference type="ARBA" id="ARBA00022801"/>
    </source>
</evidence>
<dbReference type="InterPro" id="IPR000209">
    <property type="entry name" value="Peptidase_S8/S53_dom"/>
</dbReference>
<evidence type="ECO:0000256" key="7">
    <source>
        <dbReference type="RuleBase" id="RU003355"/>
    </source>
</evidence>
<feature type="chain" id="PRO_5016291656" evidence="9">
    <location>
        <begin position="21"/>
        <end position="1108"/>
    </location>
</feature>
<name>A0A2Z4JEW6_9ACTN</name>
<dbReference type="PROSITE" id="PS51892">
    <property type="entry name" value="SUBTILASE"/>
    <property type="match status" value="1"/>
</dbReference>
<keyword evidence="2 6" id="KW-0645">Protease</keyword>
<dbReference type="PIRSF" id="PIRSF037854">
    <property type="entry name" value="Dihydropyridine_esterase"/>
    <property type="match status" value="1"/>
</dbReference>